<name>A0A427YFD6_9TREE</name>
<dbReference type="GO" id="GO:0016491">
    <property type="term" value="F:oxidoreductase activity"/>
    <property type="evidence" value="ECO:0007669"/>
    <property type="project" value="InterPro"/>
</dbReference>
<keyword evidence="3" id="KW-1185">Reference proteome</keyword>
<proteinExistence type="predicted"/>
<dbReference type="SUPFAM" id="SSF51430">
    <property type="entry name" value="NAD(P)-linked oxidoreductase"/>
    <property type="match status" value="1"/>
</dbReference>
<gene>
    <name evidence="2" type="ORF">EHS25_001718</name>
</gene>
<evidence type="ECO:0000313" key="2">
    <source>
        <dbReference type="EMBL" id="RSH89733.1"/>
    </source>
</evidence>
<dbReference type="PRINTS" id="PR00069">
    <property type="entry name" value="ALDKETRDTASE"/>
</dbReference>
<organism evidence="2 3">
    <name type="scientific">Saitozyma podzolica</name>
    <dbReference type="NCBI Taxonomy" id="1890683"/>
    <lineage>
        <taxon>Eukaryota</taxon>
        <taxon>Fungi</taxon>
        <taxon>Dikarya</taxon>
        <taxon>Basidiomycota</taxon>
        <taxon>Agaricomycotina</taxon>
        <taxon>Tremellomycetes</taxon>
        <taxon>Tremellales</taxon>
        <taxon>Trimorphomycetaceae</taxon>
        <taxon>Saitozyma</taxon>
    </lineage>
</organism>
<reference evidence="2 3" key="1">
    <citation type="submission" date="2018-11" db="EMBL/GenBank/DDBJ databases">
        <title>Genome sequence of Saitozyma podzolica DSM 27192.</title>
        <authorList>
            <person name="Aliyu H."/>
            <person name="Gorte O."/>
            <person name="Ochsenreither K."/>
        </authorList>
    </citation>
    <scope>NUCLEOTIDE SEQUENCE [LARGE SCALE GENOMIC DNA]</scope>
    <source>
        <strain evidence="2 3">DSM 27192</strain>
    </source>
</reference>
<dbReference type="InterPro" id="IPR018170">
    <property type="entry name" value="Aldo/ket_reductase_CS"/>
</dbReference>
<dbReference type="Pfam" id="PF00248">
    <property type="entry name" value="Aldo_ket_red"/>
    <property type="match status" value="1"/>
</dbReference>
<dbReference type="InterPro" id="IPR023210">
    <property type="entry name" value="NADP_OxRdtase_dom"/>
</dbReference>
<protein>
    <recommendedName>
        <fullName evidence="1">NADP-dependent oxidoreductase domain-containing protein</fullName>
    </recommendedName>
</protein>
<comment type="caution">
    <text evidence="2">The sequence shown here is derived from an EMBL/GenBank/DDBJ whole genome shotgun (WGS) entry which is preliminary data.</text>
</comment>
<dbReference type="OrthoDB" id="416253at2759"/>
<accession>A0A427YFD6</accession>
<dbReference type="InterPro" id="IPR020471">
    <property type="entry name" value="AKR"/>
</dbReference>
<dbReference type="PROSITE" id="PS00062">
    <property type="entry name" value="ALDOKETO_REDUCTASE_2"/>
    <property type="match status" value="1"/>
</dbReference>
<dbReference type="AlphaFoldDB" id="A0A427YFD6"/>
<dbReference type="EMBL" id="RSCD01000012">
    <property type="protein sequence ID" value="RSH89733.1"/>
    <property type="molecule type" value="Genomic_DNA"/>
</dbReference>
<dbReference type="STRING" id="1890683.A0A427YFD6"/>
<dbReference type="Gene3D" id="3.20.20.100">
    <property type="entry name" value="NADP-dependent oxidoreductase domain"/>
    <property type="match status" value="1"/>
</dbReference>
<evidence type="ECO:0000313" key="3">
    <source>
        <dbReference type="Proteomes" id="UP000279259"/>
    </source>
</evidence>
<sequence>MYLVHSPFNTGKLSLAENWKVMEQLRAEGLCKSIGVSNYREEDLFAIRDAWTVPPAVNQIEFNPYIAHAPNVQRLLKLCKEHDIKIEAYGPLNSVFRSTDGPLDPVVDKVAKAKGATPGQVLLRWATQYTGGIAVTTSRNSERQKEQLAGVGTVPALTEDEVEAIAEADPQRANGLLQVETRDLLELQLVLSNPFEDLYTAAVPAANSDVSGLLISRDTSEMPVGASDESFWSRLHLGPIRRYRGEGDSIAFLTWRVSAMSRLDPPDRTAARRMSSDAPSLGRKLGDGVDVFEITVLK</sequence>
<evidence type="ECO:0000259" key="1">
    <source>
        <dbReference type="Pfam" id="PF00248"/>
    </source>
</evidence>
<dbReference type="InterPro" id="IPR036812">
    <property type="entry name" value="NAD(P)_OxRdtase_dom_sf"/>
</dbReference>
<dbReference type="Proteomes" id="UP000279259">
    <property type="component" value="Unassembled WGS sequence"/>
</dbReference>
<feature type="domain" description="NADP-dependent oxidoreductase" evidence="1">
    <location>
        <begin position="1"/>
        <end position="168"/>
    </location>
</feature>
<dbReference type="PANTHER" id="PTHR11732">
    <property type="entry name" value="ALDO/KETO REDUCTASE"/>
    <property type="match status" value="1"/>
</dbReference>